<dbReference type="PIRSF" id="PIRSF036852">
    <property type="entry name" value="Ribonuclease_H1_euk"/>
    <property type="match status" value="1"/>
</dbReference>
<evidence type="ECO:0000256" key="6">
    <source>
        <dbReference type="ARBA" id="ARBA00012180"/>
    </source>
</evidence>
<dbReference type="RefSeq" id="WP_107282236.1">
    <property type="nucleotide sequence ID" value="NZ_PYMC01000002.1"/>
</dbReference>
<name>A0A2T3N3C2_9GAMM</name>
<dbReference type="Pfam" id="PF00075">
    <property type="entry name" value="RNase_H"/>
    <property type="match status" value="1"/>
</dbReference>
<dbReference type="GO" id="GO:0004523">
    <property type="term" value="F:RNA-DNA hybrid ribonuclease activity"/>
    <property type="evidence" value="ECO:0007669"/>
    <property type="project" value="UniProtKB-EC"/>
</dbReference>
<evidence type="ECO:0000256" key="2">
    <source>
        <dbReference type="ARBA" id="ARBA00001946"/>
    </source>
</evidence>
<reference evidence="15 16" key="1">
    <citation type="submission" date="2018-03" db="EMBL/GenBank/DDBJ databases">
        <title>Whole genome sequencing of Histamine producing bacteria.</title>
        <authorList>
            <person name="Butler K."/>
        </authorList>
    </citation>
    <scope>NUCLEOTIDE SEQUENCE [LARGE SCALE GENOMIC DNA]</scope>
    <source>
        <strain evidence="15 16">DSM 16190</strain>
    </source>
</reference>
<protein>
    <recommendedName>
        <fullName evidence="7">Ribonuclease H</fullName>
        <ecNumber evidence="6">3.1.26.4</ecNumber>
    </recommendedName>
</protein>
<comment type="cofactor">
    <cofactor evidence="2">
        <name>Mg(2+)</name>
        <dbReference type="ChEBI" id="CHEBI:18420"/>
    </cofactor>
</comment>
<dbReference type="PANTHER" id="PTHR10642">
    <property type="entry name" value="RIBONUCLEASE H1"/>
    <property type="match status" value="1"/>
</dbReference>
<evidence type="ECO:0000259" key="14">
    <source>
        <dbReference type="PROSITE" id="PS50879"/>
    </source>
</evidence>
<keyword evidence="12" id="KW-0460">Magnesium</keyword>
<comment type="subunit">
    <text evidence="5">Monomer.</text>
</comment>
<dbReference type="InterPro" id="IPR012337">
    <property type="entry name" value="RNaseH-like_sf"/>
</dbReference>
<dbReference type="PROSITE" id="PS50879">
    <property type="entry name" value="RNASE_H_1"/>
    <property type="match status" value="1"/>
</dbReference>
<proteinExistence type="inferred from homology"/>
<dbReference type="GO" id="GO:0000287">
    <property type="term" value="F:magnesium ion binding"/>
    <property type="evidence" value="ECO:0007669"/>
    <property type="project" value="InterPro"/>
</dbReference>
<evidence type="ECO:0000256" key="10">
    <source>
        <dbReference type="ARBA" id="ARBA00022759"/>
    </source>
</evidence>
<feature type="domain" description="RNase H type-1" evidence="14">
    <location>
        <begin position="90"/>
        <end position="239"/>
    </location>
</feature>
<dbReference type="InterPro" id="IPR022892">
    <property type="entry name" value="RNaseHI"/>
</dbReference>
<evidence type="ECO:0000256" key="8">
    <source>
        <dbReference type="ARBA" id="ARBA00022722"/>
    </source>
</evidence>
<keyword evidence="11" id="KW-0378">Hydrolase</keyword>
<dbReference type="SUPFAM" id="SSF55658">
    <property type="entry name" value="L9 N-domain-like"/>
    <property type="match status" value="1"/>
</dbReference>
<feature type="compositionally biased region" description="Polar residues" evidence="13">
    <location>
        <begin position="73"/>
        <end position="86"/>
    </location>
</feature>
<dbReference type="PANTHER" id="PTHR10642:SF26">
    <property type="entry name" value="RIBONUCLEASE H1"/>
    <property type="match status" value="1"/>
</dbReference>
<dbReference type="InterPro" id="IPR050092">
    <property type="entry name" value="RNase_H"/>
</dbReference>
<dbReference type="InterPro" id="IPR011320">
    <property type="entry name" value="RNase_H1_N"/>
</dbReference>
<accession>A0A2T3N3C2</accession>
<gene>
    <name evidence="15" type="ORF">C9I89_04985</name>
</gene>
<evidence type="ECO:0000256" key="12">
    <source>
        <dbReference type="ARBA" id="ARBA00022842"/>
    </source>
</evidence>
<keyword evidence="10" id="KW-0255">Endonuclease</keyword>
<dbReference type="Gene3D" id="3.40.970.10">
    <property type="entry name" value="Ribonuclease H1, N-terminal domain"/>
    <property type="match status" value="1"/>
</dbReference>
<dbReference type="Gene3D" id="3.30.420.10">
    <property type="entry name" value="Ribonuclease H-like superfamily/Ribonuclease H"/>
    <property type="match status" value="1"/>
</dbReference>
<comment type="catalytic activity">
    <reaction evidence="1">
        <text>Endonucleolytic cleavage to 5'-phosphomonoester.</text>
        <dbReference type="EC" id="3.1.26.4"/>
    </reaction>
</comment>
<dbReference type="FunFam" id="3.40.970.10:FF:000002">
    <property type="entry name" value="Ribonuclease H"/>
    <property type="match status" value="1"/>
</dbReference>
<evidence type="ECO:0000256" key="3">
    <source>
        <dbReference type="ARBA" id="ARBA00004065"/>
    </source>
</evidence>
<evidence type="ECO:0000313" key="15">
    <source>
        <dbReference type="EMBL" id="PSW06873.1"/>
    </source>
</evidence>
<dbReference type="EC" id="3.1.26.4" evidence="6"/>
<organism evidence="15 16">
    <name type="scientific">Photobacterium lipolyticum</name>
    <dbReference type="NCBI Taxonomy" id="266810"/>
    <lineage>
        <taxon>Bacteria</taxon>
        <taxon>Pseudomonadati</taxon>
        <taxon>Pseudomonadota</taxon>
        <taxon>Gammaproteobacteria</taxon>
        <taxon>Vibrionales</taxon>
        <taxon>Vibrionaceae</taxon>
        <taxon>Photobacterium</taxon>
    </lineage>
</organism>
<dbReference type="Proteomes" id="UP000240904">
    <property type="component" value="Unassembled WGS sequence"/>
</dbReference>
<dbReference type="OrthoDB" id="7845843at2"/>
<evidence type="ECO:0000313" key="16">
    <source>
        <dbReference type="Proteomes" id="UP000240904"/>
    </source>
</evidence>
<dbReference type="InterPro" id="IPR002156">
    <property type="entry name" value="RNaseH_domain"/>
</dbReference>
<evidence type="ECO:0000256" key="11">
    <source>
        <dbReference type="ARBA" id="ARBA00022801"/>
    </source>
</evidence>
<dbReference type="InterPro" id="IPR036397">
    <property type="entry name" value="RNaseH_sf"/>
</dbReference>
<dbReference type="CDD" id="cd09278">
    <property type="entry name" value="RNase_HI_prokaryote_like"/>
    <property type="match status" value="1"/>
</dbReference>
<dbReference type="AlphaFoldDB" id="A0A2T3N3C2"/>
<evidence type="ECO:0000256" key="13">
    <source>
        <dbReference type="SAM" id="MobiDB-lite"/>
    </source>
</evidence>
<comment type="caution">
    <text evidence="15">The sequence shown here is derived from an EMBL/GenBank/DDBJ whole genome shotgun (WGS) entry which is preliminary data.</text>
</comment>
<comment type="similarity">
    <text evidence="4">Belongs to the RNase H family.</text>
</comment>
<keyword evidence="8" id="KW-0540">Nuclease</keyword>
<evidence type="ECO:0000256" key="4">
    <source>
        <dbReference type="ARBA" id="ARBA00005300"/>
    </source>
</evidence>
<evidence type="ECO:0000256" key="5">
    <source>
        <dbReference type="ARBA" id="ARBA00011245"/>
    </source>
</evidence>
<dbReference type="GO" id="GO:0043137">
    <property type="term" value="P:DNA replication, removal of RNA primer"/>
    <property type="evidence" value="ECO:0007669"/>
    <property type="project" value="TreeGrafter"/>
</dbReference>
<evidence type="ECO:0000256" key="7">
    <source>
        <dbReference type="ARBA" id="ARBA00017721"/>
    </source>
</evidence>
<dbReference type="SUPFAM" id="SSF53098">
    <property type="entry name" value="Ribonuclease H-like"/>
    <property type="match status" value="1"/>
</dbReference>
<comment type="function">
    <text evidence="3">Endonuclease that specifically degrades the RNA of RNA-DNA hybrids.</text>
</comment>
<dbReference type="InterPro" id="IPR009027">
    <property type="entry name" value="Ribosomal_bL9/RNase_H1_N"/>
</dbReference>
<keyword evidence="16" id="KW-1185">Reference proteome</keyword>
<evidence type="ECO:0000256" key="9">
    <source>
        <dbReference type="ARBA" id="ARBA00022723"/>
    </source>
</evidence>
<dbReference type="InterPro" id="IPR017067">
    <property type="entry name" value="RNase_H1_euk"/>
</dbReference>
<dbReference type="GO" id="GO:0003676">
    <property type="term" value="F:nucleic acid binding"/>
    <property type="evidence" value="ECO:0007669"/>
    <property type="project" value="InterPro"/>
</dbReference>
<evidence type="ECO:0000256" key="1">
    <source>
        <dbReference type="ARBA" id="ARBA00000077"/>
    </source>
</evidence>
<sequence length="263" mass="29150">MSKKFYVVWVGRETGVFTSWPYTKKQVDKYPQAKYKSFPSQQEAEAAYAAGWSAAGKSVVKKPASAAGKTPATLKTNGVKSPEQDNASSQHFDVKIYCDGGCDPNPGKAGSGVAVYRDGSLAELWYGLYNPQGTNNSAELNALYQSLQIAKKAIDKSKTVQILCDSQYAINCITNWAFSWQKKGWKRKTEGDIKNLEIIQQAHGLYKEISSDVVVSHVRAHIGIEGNELADRMSIFGIDQQEVRFRQYPDPLDIQKVLALREG</sequence>
<dbReference type="EMBL" id="PYMC01000002">
    <property type="protein sequence ID" value="PSW06873.1"/>
    <property type="molecule type" value="Genomic_DNA"/>
</dbReference>
<feature type="region of interest" description="Disordered" evidence="13">
    <location>
        <begin position="66"/>
        <end position="86"/>
    </location>
</feature>
<keyword evidence="9" id="KW-0479">Metal-binding</keyword>
<dbReference type="InterPro" id="IPR037056">
    <property type="entry name" value="RNase_H1_N_sf"/>
</dbReference>
<dbReference type="Pfam" id="PF01693">
    <property type="entry name" value="Cauli_VI"/>
    <property type="match status" value="1"/>
</dbReference>